<sequence length="142" mass="16935">MFRVSCTTDWRYFHFSHFLDDSNRLVPWILVVRRENEICKYCSFYCSTIQMTSQDTAAQKPPVILDLRTSDLSFHARSFSVSYVRLKIKSITCLQRYFTIDNLSSIGKKIMRPIYSMFYFILFVHKTTIGNCQLIIQRQQKF</sequence>
<proteinExistence type="predicted"/>
<keyword evidence="1" id="KW-1185">Reference proteome</keyword>
<dbReference type="Proteomes" id="UP000694846">
    <property type="component" value="Unplaced"/>
</dbReference>
<gene>
    <name evidence="2" type="primary">LOC112692234</name>
</gene>
<organism evidence="1 2">
    <name type="scientific">Sipha flava</name>
    <name type="common">yellow sugarcane aphid</name>
    <dbReference type="NCBI Taxonomy" id="143950"/>
    <lineage>
        <taxon>Eukaryota</taxon>
        <taxon>Metazoa</taxon>
        <taxon>Ecdysozoa</taxon>
        <taxon>Arthropoda</taxon>
        <taxon>Hexapoda</taxon>
        <taxon>Insecta</taxon>
        <taxon>Pterygota</taxon>
        <taxon>Neoptera</taxon>
        <taxon>Paraneoptera</taxon>
        <taxon>Hemiptera</taxon>
        <taxon>Sternorrhyncha</taxon>
        <taxon>Aphidomorpha</taxon>
        <taxon>Aphidoidea</taxon>
        <taxon>Aphididae</taxon>
        <taxon>Sipha</taxon>
    </lineage>
</organism>
<dbReference type="GeneID" id="112692234"/>
<name>A0A8B8GHZ6_9HEMI</name>
<dbReference type="AlphaFoldDB" id="A0A8B8GHZ6"/>
<evidence type="ECO:0000313" key="1">
    <source>
        <dbReference type="Proteomes" id="UP000694846"/>
    </source>
</evidence>
<dbReference type="RefSeq" id="XP_025422628.1">
    <property type="nucleotide sequence ID" value="XM_025566843.1"/>
</dbReference>
<protein>
    <submittedName>
        <fullName evidence="2">Uncharacterized protein LOC112692234</fullName>
    </submittedName>
</protein>
<reference evidence="2" key="1">
    <citation type="submission" date="2025-08" db="UniProtKB">
        <authorList>
            <consortium name="RefSeq"/>
        </authorList>
    </citation>
    <scope>IDENTIFICATION</scope>
    <source>
        <tissue evidence="2">Whole body</tissue>
    </source>
</reference>
<accession>A0A8B8GHZ6</accession>
<evidence type="ECO:0000313" key="2">
    <source>
        <dbReference type="RefSeq" id="XP_025422628.1"/>
    </source>
</evidence>